<feature type="transmembrane region" description="Helical" evidence="2">
    <location>
        <begin position="12"/>
        <end position="29"/>
    </location>
</feature>
<organism evidence="4 5">
    <name type="scientific">Winmispira thermophila (strain ATCC 700085 / DSM 6578 / Z-1203)</name>
    <name type="common">Spirochaeta thermophila</name>
    <dbReference type="NCBI Taxonomy" id="869211"/>
    <lineage>
        <taxon>Bacteria</taxon>
        <taxon>Pseudomonadati</taxon>
        <taxon>Spirochaetota</taxon>
        <taxon>Spirochaetia</taxon>
        <taxon>Winmispirales</taxon>
        <taxon>Winmispiraceae</taxon>
        <taxon>Winmispira</taxon>
    </lineage>
</organism>
<keyword evidence="2" id="KW-0812">Transmembrane</keyword>
<dbReference type="AlphaFoldDB" id="G0GBQ3"/>
<dbReference type="KEGG" id="stq:Spith_0856"/>
<evidence type="ECO:0000256" key="1">
    <source>
        <dbReference type="SAM" id="MobiDB-lite"/>
    </source>
</evidence>
<evidence type="ECO:0000313" key="5">
    <source>
        <dbReference type="Proteomes" id="UP000007254"/>
    </source>
</evidence>
<feature type="region of interest" description="Disordered" evidence="1">
    <location>
        <begin position="52"/>
        <end position="96"/>
    </location>
</feature>
<dbReference type="RefSeq" id="WP_014624506.1">
    <property type="nucleotide sequence ID" value="NC_017583.1"/>
</dbReference>
<reference evidence="4 5" key="1">
    <citation type="submission" date="2011-06" db="EMBL/GenBank/DDBJ databases">
        <title>The complete genome of Spirochaeta thermophila DSM 6578.</title>
        <authorList>
            <consortium name="US DOE Joint Genome Institute (JGI-PGF)"/>
            <person name="Lucas S."/>
            <person name="Lapidus A."/>
            <person name="Bruce D."/>
            <person name="Goodwin L."/>
            <person name="Pitluck S."/>
            <person name="Peters L."/>
            <person name="Kyrpides N."/>
            <person name="Mavromatis K."/>
            <person name="Ivanova N."/>
            <person name="Mikailova N."/>
            <person name="Pagani I."/>
            <person name="Chertkov O."/>
            <person name="Detter J.C."/>
            <person name="Tapia R."/>
            <person name="Han C."/>
            <person name="Land M."/>
            <person name="Hauser L."/>
            <person name="Markowitz V."/>
            <person name="Cheng J.-F."/>
            <person name="Hugenholtz P."/>
            <person name="Woyke T."/>
            <person name="Wu D."/>
            <person name="Spring S."/>
            <person name="Merkhoffer B."/>
            <person name="Schneider S."/>
            <person name="Klenk H.-P."/>
            <person name="Eisen J.A."/>
        </authorList>
    </citation>
    <scope>NUCLEOTIDE SEQUENCE [LARGE SCALE GENOMIC DNA]</scope>
    <source>
        <strain evidence="5">ATCC 700085 / DSM 6578 / Z-1203</strain>
    </source>
</reference>
<dbReference type="InterPro" id="IPR019606">
    <property type="entry name" value="GerMN"/>
</dbReference>
<evidence type="ECO:0000313" key="4">
    <source>
        <dbReference type="EMBL" id="AEJ61131.1"/>
    </source>
</evidence>
<keyword evidence="5" id="KW-1185">Reference proteome</keyword>
<evidence type="ECO:0000259" key="3">
    <source>
        <dbReference type="SMART" id="SM00909"/>
    </source>
</evidence>
<keyword evidence="2" id="KW-0472">Membrane</keyword>
<accession>G0GBQ3</accession>
<dbReference type="Proteomes" id="UP000007254">
    <property type="component" value="Chromosome"/>
</dbReference>
<sequence>MARKKKQQGFGVLFWIASILVVIIVYLWNRPTILKVMENTGFIEVVKEKIASPTPATSTPTPPVAAGPTHTSPPPPSPPPTPSPTPHTPPPPSPSAITRSRTSLLYFVQVFDDGRVELVPVKRRVTYTDAPLTATLDALLHGPTAGELSAGIRSLIPPETRLLGVRVENGTAYINISESFRFNPLGQEGLVLQLKQIIYTATEFPTVEQVQILIEGKTVRYLGSEGIPIDHPLSRSSL</sequence>
<feature type="domain" description="GerMN" evidence="3">
    <location>
        <begin position="132"/>
        <end position="223"/>
    </location>
</feature>
<dbReference type="SMART" id="SM00909">
    <property type="entry name" value="Germane"/>
    <property type="match status" value="1"/>
</dbReference>
<keyword evidence="4" id="KW-0449">Lipoprotein</keyword>
<proteinExistence type="predicted"/>
<dbReference type="STRING" id="869211.Spith_0856"/>
<dbReference type="OrthoDB" id="306061at2"/>
<keyword evidence="2" id="KW-1133">Transmembrane helix</keyword>
<dbReference type="EMBL" id="CP002903">
    <property type="protein sequence ID" value="AEJ61131.1"/>
    <property type="molecule type" value="Genomic_DNA"/>
</dbReference>
<name>G0GBQ3_WINT7</name>
<dbReference type="HOGENOM" id="CLU_078248_0_0_12"/>
<evidence type="ECO:0000256" key="2">
    <source>
        <dbReference type="SAM" id="Phobius"/>
    </source>
</evidence>
<feature type="compositionally biased region" description="Pro residues" evidence="1">
    <location>
        <begin position="60"/>
        <end position="94"/>
    </location>
</feature>
<dbReference type="Pfam" id="PF10646">
    <property type="entry name" value="Germane"/>
    <property type="match status" value="1"/>
</dbReference>
<gene>
    <name evidence="4" type="ordered locus">Spith_0856</name>
</gene>
<protein>
    <submittedName>
        <fullName evidence="4">Lipoprotein LpqB, GerMN domain-containing protein</fullName>
    </submittedName>
</protein>